<evidence type="ECO:0000259" key="7">
    <source>
        <dbReference type="PROSITE" id="PS50922"/>
    </source>
</evidence>
<dbReference type="GeneID" id="94827725"/>
<dbReference type="SMART" id="SM00724">
    <property type="entry name" value="TLC"/>
    <property type="match status" value="1"/>
</dbReference>
<dbReference type="GO" id="GO:0050291">
    <property type="term" value="F:sphingosine N-acyltransferase activity"/>
    <property type="evidence" value="ECO:0007669"/>
    <property type="project" value="InterPro"/>
</dbReference>
<keyword evidence="2 5" id="KW-0812">Transmembrane</keyword>
<feature type="transmembrane region" description="Helical" evidence="6">
    <location>
        <begin position="17"/>
        <end position="39"/>
    </location>
</feature>
<reference evidence="8" key="1">
    <citation type="submission" date="2016-10" db="EMBL/GenBank/DDBJ databases">
        <authorList>
            <person name="Benchimol M."/>
            <person name="Almeida L.G."/>
            <person name="Vasconcelos A.T."/>
            <person name="Perreira-Neves A."/>
            <person name="Rosa I.A."/>
            <person name="Tasca T."/>
            <person name="Bogo M.R."/>
            <person name="de Souza W."/>
        </authorList>
    </citation>
    <scope>NUCLEOTIDE SEQUENCE [LARGE SCALE GENOMIC DNA]</scope>
    <source>
        <strain evidence="8">K</strain>
    </source>
</reference>
<keyword evidence="9" id="KW-1185">Reference proteome</keyword>
<dbReference type="InterPro" id="IPR016439">
    <property type="entry name" value="Lag1/Lac1-like"/>
</dbReference>
<dbReference type="Pfam" id="PF03798">
    <property type="entry name" value="TRAM_LAG1_CLN8"/>
    <property type="match status" value="1"/>
</dbReference>
<dbReference type="OrthoDB" id="537032at2759"/>
<evidence type="ECO:0000256" key="3">
    <source>
        <dbReference type="ARBA" id="ARBA00022989"/>
    </source>
</evidence>
<dbReference type="PROSITE" id="PS50922">
    <property type="entry name" value="TLC"/>
    <property type="match status" value="1"/>
</dbReference>
<dbReference type="GO" id="GO:0005783">
    <property type="term" value="C:endoplasmic reticulum"/>
    <property type="evidence" value="ECO:0007669"/>
    <property type="project" value="TreeGrafter"/>
</dbReference>
<feature type="transmembrane region" description="Helical" evidence="6">
    <location>
        <begin position="138"/>
        <end position="163"/>
    </location>
</feature>
<organism evidence="8 9">
    <name type="scientific">Tritrichomonas foetus</name>
    <dbReference type="NCBI Taxonomy" id="1144522"/>
    <lineage>
        <taxon>Eukaryota</taxon>
        <taxon>Metamonada</taxon>
        <taxon>Parabasalia</taxon>
        <taxon>Tritrichomonadida</taxon>
        <taxon>Tritrichomonadidae</taxon>
        <taxon>Tritrichomonas</taxon>
    </lineage>
</organism>
<evidence type="ECO:0000256" key="4">
    <source>
        <dbReference type="ARBA" id="ARBA00023136"/>
    </source>
</evidence>
<keyword evidence="4 5" id="KW-0472">Membrane</keyword>
<evidence type="ECO:0000313" key="8">
    <source>
        <dbReference type="EMBL" id="OHT04427.1"/>
    </source>
</evidence>
<accession>A0A1J4JZL6</accession>
<dbReference type="InterPro" id="IPR006634">
    <property type="entry name" value="TLC-dom"/>
</dbReference>
<dbReference type="PIRSF" id="PIRSF005225">
    <property type="entry name" value="LAG1_LAC1"/>
    <property type="match status" value="1"/>
</dbReference>
<dbReference type="PANTHER" id="PTHR12560">
    <property type="entry name" value="LONGEVITY ASSURANCE FACTOR 1 LAG1"/>
    <property type="match status" value="1"/>
</dbReference>
<feature type="transmembrane region" description="Helical" evidence="6">
    <location>
        <begin position="223"/>
        <end position="242"/>
    </location>
</feature>
<proteinExistence type="predicted"/>
<feature type="transmembrane region" description="Helical" evidence="6">
    <location>
        <begin position="108"/>
        <end position="126"/>
    </location>
</feature>
<dbReference type="EMBL" id="MLAK01000793">
    <property type="protein sequence ID" value="OHT04427.1"/>
    <property type="molecule type" value="Genomic_DNA"/>
</dbReference>
<dbReference type="RefSeq" id="XP_068357563.1">
    <property type="nucleotide sequence ID" value="XM_068493021.1"/>
</dbReference>
<sequence>MEFSELRQLTYLSTDDIPLYLVCCGIYFLYRVFMCYGMLRKIGKALHVKSLFKFEHRGFDLIHYATSTILGIIALQGRPYSQCFYFARDCSEQIRPKASFEVTYIEKAYFMLVLVYYTIDILFIWTSSEPVMMTIHHIVTVGLIISCVSINLPVVGISIMLLHDITDLPLYLGKIFVYLNFSFLKDFTLVVFALSCSYFRIINFPIIIYKVYQECWNIEWRNIIYRIDTSSLVILYGLHIFWEAEIFRNIYKIMKGNPIHDDRSD</sequence>
<feature type="transmembrane region" description="Helical" evidence="6">
    <location>
        <begin position="59"/>
        <end position="77"/>
    </location>
</feature>
<protein>
    <submittedName>
        <fullName evidence="8">Longevity assurance protein</fullName>
    </submittedName>
</protein>
<gene>
    <name evidence="8" type="ORF">TRFO_06311</name>
</gene>
<dbReference type="GO" id="GO:0046513">
    <property type="term" value="P:ceramide biosynthetic process"/>
    <property type="evidence" value="ECO:0007669"/>
    <property type="project" value="InterPro"/>
</dbReference>
<comment type="caution">
    <text evidence="8">The sequence shown here is derived from an EMBL/GenBank/DDBJ whole genome shotgun (WGS) entry which is preliminary data.</text>
</comment>
<evidence type="ECO:0000313" key="9">
    <source>
        <dbReference type="Proteomes" id="UP000179807"/>
    </source>
</evidence>
<feature type="domain" description="TLC" evidence="7">
    <location>
        <begin position="52"/>
        <end position="255"/>
    </location>
</feature>
<evidence type="ECO:0000256" key="5">
    <source>
        <dbReference type="PROSITE-ProRule" id="PRU00205"/>
    </source>
</evidence>
<dbReference type="VEuPathDB" id="TrichDB:TRFO_06311"/>
<feature type="transmembrane region" description="Helical" evidence="6">
    <location>
        <begin position="175"/>
        <end position="202"/>
    </location>
</feature>
<dbReference type="AlphaFoldDB" id="A0A1J4JZL6"/>
<evidence type="ECO:0000256" key="2">
    <source>
        <dbReference type="ARBA" id="ARBA00022692"/>
    </source>
</evidence>
<keyword evidence="3 6" id="KW-1133">Transmembrane helix</keyword>
<dbReference type="GO" id="GO:0016020">
    <property type="term" value="C:membrane"/>
    <property type="evidence" value="ECO:0007669"/>
    <property type="project" value="UniProtKB-SubCell"/>
</dbReference>
<dbReference type="PANTHER" id="PTHR12560:SF0">
    <property type="entry name" value="LD18904P"/>
    <property type="match status" value="1"/>
</dbReference>
<name>A0A1J4JZL6_9EUKA</name>
<dbReference type="Proteomes" id="UP000179807">
    <property type="component" value="Unassembled WGS sequence"/>
</dbReference>
<comment type="subcellular location">
    <subcellularLocation>
        <location evidence="1">Membrane</location>
        <topology evidence="1">Multi-pass membrane protein</topology>
    </subcellularLocation>
</comment>
<evidence type="ECO:0000256" key="1">
    <source>
        <dbReference type="ARBA" id="ARBA00004141"/>
    </source>
</evidence>
<evidence type="ECO:0000256" key="6">
    <source>
        <dbReference type="SAM" id="Phobius"/>
    </source>
</evidence>